<dbReference type="InterPro" id="IPR038765">
    <property type="entry name" value="Papain-like_cys_pep_sf"/>
</dbReference>
<dbReference type="InterPro" id="IPR000169">
    <property type="entry name" value="Pept_cys_AS"/>
</dbReference>
<dbReference type="Pfam" id="PF00112">
    <property type="entry name" value="Peptidase_C1"/>
    <property type="match status" value="1"/>
</dbReference>
<keyword evidence="3" id="KW-1015">Disulfide bond</keyword>
<feature type="domain" description="Cathepsin propeptide inhibitor" evidence="7">
    <location>
        <begin position="31"/>
        <end position="86"/>
    </location>
</feature>
<evidence type="ECO:0008006" key="9">
    <source>
        <dbReference type="Google" id="ProtNLM"/>
    </source>
</evidence>
<dbReference type="SMART" id="SM00645">
    <property type="entry name" value="Pept_C1"/>
    <property type="match status" value="1"/>
</dbReference>
<evidence type="ECO:0000256" key="2">
    <source>
        <dbReference type="ARBA" id="ARBA00023145"/>
    </source>
</evidence>
<dbReference type="InterPro" id="IPR039417">
    <property type="entry name" value="Peptidase_C1A_papain-like"/>
</dbReference>
<dbReference type="Gene3D" id="3.90.70.10">
    <property type="entry name" value="Cysteine proteinases"/>
    <property type="match status" value="1"/>
</dbReference>
<name>A0A7S1W3X8_ALECA</name>
<feature type="compositionally biased region" description="Low complexity" evidence="4">
    <location>
        <begin position="341"/>
        <end position="351"/>
    </location>
</feature>
<sequence length="485" mass="50885">MARLAAFLGAAFAAGGPLAKAFDADDISREFDKFTQAYGKKYSPEERVARLADFEANFLYIHAENAKGQSFELGLNGHADVSNAEFMNTRLGLVRPNRSKAWGDLPLLGTMVASGAALPSAVDWRKRGALTPVGNQGHCGACWTFSATGALSAAWQIKTGVLKALSEQQFMDCSRENSGCQGGGMDSAFSFAKTTGLCSADSYPYTAHQSMCRSPDSCNVVIPRGGVLGYRGVQPDNEAALMEAVAQQPVSVGIDGEGMSFQLYRAGVFSHSCGTRPNHAVLLVGYGRSGTGERYWLLKNSWGSDWGEGGYFKLLRESSGAGQCGVMTMPSYPVVRGGGRRPTAAPPSTTTRGGGSSSYGRPPCREHEVLGRISGGVACAPRCESGGCPSSVPHGVRAQPRCVLKDTSFWGRFMDIKYCALVCHSSSECAAGARCVGDGGSTGVCVYPDGGQRSTLLGVAGSATLPAEGTRRLSREASASPGILV</sequence>
<organism evidence="8">
    <name type="scientific">Alexandrium catenella</name>
    <name type="common">Red tide dinoflagellate</name>
    <name type="synonym">Gonyaulax catenella</name>
    <dbReference type="NCBI Taxonomy" id="2925"/>
    <lineage>
        <taxon>Eukaryota</taxon>
        <taxon>Sar</taxon>
        <taxon>Alveolata</taxon>
        <taxon>Dinophyceae</taxon>
        <taxon>Gonyaulacales</taxon>
        <taxon>Pyrocystaceae</taxon>
        <taxon>Alexandrium</taxon>
    </lineage>
</organism>
<dbReference type="GO" id="GO:0008234">
    <property type="term" value="F:cysteine-type peptidase activity"/>
    <property type="evidence" value="ECO:0007669"/>
    <property type="project" value="InterPro"/>
</dbReference>
<dbReference type="Pfam" id="PF08246">
    <property type="entry name" value="Inhibitor_I29"/>
    <property type="match status" value="1"/>
</dbReference>
<accession>A0A7S1W3X8</accession>
<proteinExistence type="inferred from homology"/>
<gene>
    <name evidence="8" type="ORF">ACAT0790_LOCUS29871</name>
</gene>
<feature type="domain" description="Peptidase C1A papain C-terminal" evidence="6">
    <location>
        <begin position="118"/>
        <end position="334"/>
    </location>
</feature>
<dbReference type="PRINTS" id="PR00705">
    <property type="entry name" value="PAPAIN"/>
</dbReference>
<dbReference type="SMART" id="SM00848">
    <property type="entry name" value="Inhibitor_I29"/>
    <property type="match status" value="1"/>
</dbReference>
<evidence type="ECO:0000256" key="1">
    <source>
        <dbReference type="ARBA" id="ARBA00008455"/>
    </source>
</evidence>
<evidence type="ECO:0000256" key="3">
    <source>
        <dbReference type="ARBA" id="ARBA00023157"/>
    </source>
</evidence>
<dbReference type="GO" id="GO:0006508">
    <property type="term" value="P:proteolysis"/>
    <property type="evidence" value="ECO:0007669"/>
    <property type="project" value="InterPro"/>
</dbReference>
<evidence type="ECO:0000259" key="6">
    <source>
        <dbReference type="SMART" id="SM00645"/>
    </source>
</evidence>
<protein>
    <recommendedName>
        <fullName evidence="9">Peptidase C1A papain C-terminal domain-containing protein</fullName>
    </recommendedName>
</protein>
<dbReference type="PANTHER" id="PTHR12411">
    <property type="entry name" value="CYSTEINE PROTEASE FAMILY C1-RELATED"/>
    <property type="match status" value="1"/>
</dbReference>
<evidence type="ECO:0000259" key="7">
    <source>
        <dbReference type="SMART" id="SM00848"/>
    </source>
</evidence>
<feature type="signal peptide" evidence="5">
    <location>
        <begin position="1"/>
        <end position="21"/>
    </location>
</feature>
<dbReference type="SUPFAM" id="SSF54001">
    <property type="entry name" value="Cysteine proteinases"/>
    <property type="match status" value="1"/>
</dbReference>
<evidence type="ECO:0000313" key="8">
    <source>
        <dbReference type="EMBL" id="CAD9147048.1"/>
    </source>
</evidence>
<feature type="region of interest" description="Disordered" evidence="4">
    <location>
        <begin position="335"/>
        <end position="361"/>
    </location>
</feature>
<keyword evidence="2" id="KW-0865">Zymogen</keyword>
<dbReference type="CDD" id="cd02248">
    <property type="entry name" value="Peptidase_C1A"/>
    <property type="match status" value="1"/>
</dbReference>
<dbReference type="PROSITE" id="PS00139">
    <property type="entry name" value="THIOL_PROTEASE_CYS"/>
    <property type="match status" value="1"/>
</dbReference>
<dbReference type="InterPro" id="IPR013201">
    <property type="entry name" value="Prot_inhib_I29"/>
</dbReference>
<reference evidence="8" key="1">
    <citation type="submission" date="2021-01" db="EMBL/GenBank/DDBJ databases">
        <authorList>
            <person name="Corre E."/>
            <person name="Pelletier E."/>
            <person name="Niang G."/>
            <person name="Scheremetjew M."/>
            <person name="Finn R."/>
            <person name="Kale V."/>
            <person name="Holt S."/>
            <person name="Cochrane G."/>
            <person name="Meng A."/>
            <person name="Brown T."/>
            <person name="Cohen L."/>
        </authorList>
    </citation>
    <scope>NUCLEOTIDE SEQUENCE</scope>
    <source>
        <strain evidence="8">OF101</strain>
    </source>
</reference>
<dbReference type="FunFam" id="3.90.70.10:FF:000332">
    <property type="entry name" value="Cathepsin L1"/>
    <property type="match status" value="1"/>
</dbReference>
<dbReference type="EMBL" id="HBGE01049451">
    <property type="protein sequence ID" value="CAD9147048.1"/>
    <property type="molecule type" value="Transcribed_RNA"/>
</dbReference>
<feature type="chain" id="PRO_5030532307" description="Peptidase C1A papain C-terminal domain-containing protein" evidence="5">
    <location>
        <begin position="22"/>
        <end position="485"/>
    </location>
</feature>
<comment type="similarity">
    <text evidence="1">Belongs to the peptidase C1 family.</text>
</comment>
<keyword evidence="5" id="KW-0732">Signal</keyword>
<dbReference type="InterPro" id="IPR025661">
    <property type="entry name" value="Pept_asp_AS"/>
</dbReference>
<dbReference type="AlphaFoldDB" id="A0A7S1W3X8"/>
<dbReference type="PROSITE" id="PS00640">
    <property type="entry name" value="THIOL_PROTEASE_ASN"/>
    <property type="match status" value="1"/>
</dbReference>
<dbReference type="InterPro" id="IPR000668">
    <property type="entry name" value="Peptidase_C1A_C"/>
</dbReference>
<dbReference type="InterPro" id="IPR013128">
    <property type="entry name" value="Peptidase_C1A"/>
</dbReference>
<evidence type="ECO:0000256" key="5">
    <source>
        <dbReference type="SAM" id="SignalP"/>
    </source>
</evidence>
<evidence type="ECO:0000256" key="4">
    <source>
        <dbReference type="SAM" id="MobiDB-lite"/>
    </source>
</evidence>